<evidence type="ECO:0000313" key="1">
    <source>
        <dbReference type="EMBL" id="BDI32333.1"/>
    </source>
</evidence>
<keyword evidence="2" id="KW-1185">Reference proteome</keyword>
<dbReference type="InterPro" id="IPR012902">
    <property type="entry name" value="N_methyl_site"/>
</dbReference>
<dbReference type="AlphaFoldDB" id="A0A402CXB1"/>
<evidence type="ECO:0000313" key="2">
    <source>
        <dbReference type="Proteomes" id="UP000287394"/>
    </source>
</evidence>
<reference evidence="1 2" key="1">
    <citation type="journal article" date="2019" name="Int. J. Syst. Evol. Microbiol.">
        <title>Capsulimonas corticalis gen. nov., sp. nov., an aerobic capsulated bacterium, of a novel bacterial order, Capsulimonadales ord. nov., of the class Armatimonadia of the phylum Armatimonadetes.</title>
        <authorList>
            <person name="Li J."/>
            <person name="Kudo C."/>
            <person name="Tonouchi A."/>
        </authorList>
    </citation>
    <scope>NUCLEOTIDE SEQUENCE [LARGE SCALE GENOMIC DNA]</scope>
    <source>
        <strain evidence="1 2">AX-7</strain>
    </source>
</reference>
<dbReference type="EMBL" id="AP025739">
    <property type="protein sequence ID" value="BDI32333.1"/>
    <property type="molecule type" value="Genomic_DNA"/>
</dbReference>
<dbReference type="Proteomes" id="UP000287394">
    <property type="component" value="Chromosome"/>
</dbReference>
<gene>
    <name evidence="1" type="ORF">CCAX7_43840</name>
</gene>
<dbReference type="PROSITE" id="PS00409">
    <property type="entry name" value="PROKAR_NTER_METHYL"/>
    <property type="match status" value="1"/>
</dbReference>
<dbReference type="NCBIfam" id="TIGR02532">
    <property type="entry name" value="IV_pilin_GFxxxE"/>
    <property type="match status" value="1"/>
</dbReference>
<name>A0A402CXB1_9BACT</name>
<dbReference type="Pfam" id="PF07963">
    <property type="entry name" value="N_methyl"/>
    <property type="match status" value="1"/>
</dbReference>
<organism evidence="1 2">
    <name type="scientific">Capsulimonas corticalis</name>
    <dbReference type="NCBI Taxonomy" id="2219043"/>
    <lineage>
        <taxon>Bacteria</taxon>
        <taxon>Bacillati</taxon>
        <taxon>Armatimonadota</taxon>
        <taxon>Armatimonadia</taxon>
        <taxon>Capsulimonadales</taxon>
        <taxon>Capsulimonadaceae</taxon>
        <taxon>Capsulimonas</taxon>
    </lineage>
</organism>
<accession>A0A402CXB1</accession>
<proteinExistence type="predicted"/>
<dbReference type="KEGG" id="ccot:CCAX7_43840"/>
<sequence length="256" mass="26996">MRNGGLSKSRGFTLVEIMIGMGVFSLLMLGVMSLFITMLRLCASVNGASSSSLDAARGIQSVSDDLREARSFALMDGGTYGTTYDAVDSTGNYVAVTGIHIVMPAANSSTSVKLTSGGSAQALTGGTSLWDVKNDGVSLNYYRSNTNGTPNPNTGTCLWENGIDQGQAVNRAIIKSVAPLPNAVQFIQPYMPDGVTPIANEVKIKIVSSYYDPIHGYTSSDAANGNVTQLTGECVYLRDHNPFGVTSNGAHGRTQY</sequence>
<protein>
    <submittedName>
        <fullName evidence="1">Uncharacterized protein</fullName>
    </submittedName>
</protein>